<dbReference type="Proteomes" id="UP000240569">
    <property type="component" value="Unassembled WGS sequence"/>
</dbReference>
<gene>
    <name evidence="1" type="ORF">B9Q02_10215</name>
</gene>
<organism evidence="1 2">
    <name type="scientific">Candidatus Marsarchaeota G1 archaeon BE_D</name>
    <dbReference type="NCBI Taxonomy" id="1978156"/>
    <lineage>
        <taxon>Archaea</taxon>
        <taxon>Candidatus Marsarchaeota</taxon>
        <taxon>Candidatus Marsarchaeota group 1</taxon>
    </lineage>
</organism>
<sequence>MDGRSSLEYLAALCLSVKGVTTEEAARRLYGKPLTRRAFFVLENLRKEGEVERRDGWWFITDKGRQTLLSIYEKLPNLEGRKVSLRKKYRRTVGDLFLLSQDGFRPPGMRKKLRRLKRSGLLKKVLRLRNKNNRVTKKRILTAEGKNLLFTVREMLEQALGLKKQTHIFVHEPAKNSEATEEARFEARGKSL</sequence>
<evidence type="ECO:0000313" key="2">
    <source>
        <dbReference type="Proteomes" id="UP000240569"/>
    </source>
</evidence>
<reference evidence="1 2" key="1">
    <citation type="submission" date="2017-04" db="EMBL/GenBank/DDBJ databases">
        <title>Novel microbial lineages endemic to geothermal iron-oxide mats fill important gaps in the evolutionary history of Archaea.</title>
        <authorList>
            <person name="Jay Z.J."/>
            <person name="Beam J.P."/>
            <person name="Dlakic M."/>
            <person name="Rusch D.B."/>
            <person name="Kozubal M.A."/>
            <person name="Inskeep W.P."/>
        </authorList>
    </citation>
    <scope>NUCLEOTIDE SEQUENCE [LARGE SCALE GENOMIC DNA]</scope>
    <source>
        <strain evidence="1">BE_D</strain>
    </source>
</reference>
<protein>
    <submittedName>
        <fullName evidence="1">Uncharacterized protein</fullName>
    </submittedName>
</protein>
<dbReference type="AlphaFoldDB" id="A0A2R6ABF0"/>
<dbReference type="EMBL" id="NEXD01000095">
    <property type="protein sequence ID" value="PSN83744.1"/>
    <property type="molecule type" value="Genomic_DNA"/>
</dbReference>
<name>A0A2R6ABF0_9ARCH</name>
<comment type="caution">
    <text evidence="1">The sequence shown here is derived from an EMBL/GenBank/DDBJ whole genome shotgun (WGS) entry which is preliminary data.</text>
</comment>
<accession>A0A2R6ABF0</accession>
<evidence type="ECO:0000313" key="1">
    <source>
        <dbReference type="EMBL" id="PSN83744.1"/>
    </source>
</evidence>
<proteinExistence type="predicted"/>